<dbReference type="CDD" id="cd15465">
    <property type="entry name" value="bS6_mito"/>
    <property type="match status" value="1"/>
</dbReference>
<dbReference type="EMBL" id="KB468146">
    <property type="protein sequence ID" value="PCH43542.1"/>
    <property type="molecule type" value="Genomic_DNA"/>
</dbReference>
<gene>
    <name evidence="2" type="ORF">WOLCODRAFT_138421</name>
</gene>
<dbReference type="Pfam" id="PF01250">
    <property type="entry name" value="Ribosomal_S6"/>
    <property type="match status" value="1"/>
</dbReference>
<dbReference type="AlphaFoldDB" id="A0A2H3JMX9"/>
<dbReference type="OMA" id="HQIGDYW"/>
<dbReference type="Gene3D" id="3.30.70.60">
    <property type="match status" value="1"/>
</dbReference>
<dbReference type="GO" id="GO:0003735">
    <property type="term" value="F:structural constituent of ribosome"/>
    <property type="evidence" value="ECO:0007669"/>
    <property type="project" value="InterPro"/>
</dbReference>
<keyword evidence="3" id="KW-1185">Reference proteome</keyword>
<dbReference type="PANTHER" id="PTHR21011">
    <property type="entry name" value="MITOCHONDRIAL 28S RIBOSOMAL PROTEIN S6"/>
    <property type="match status" value="1"/>
</dbReference>
<evidence type="ECO:0000256" key="1">
    <source>
        <dbReference type="ARBA" id="ARBA00009512"/>
    </source>
</evidence>
<dbReference type="Proteomes" id="UP000218811">
    <property type="component" value="Unassembled WGS sequence"/>
</dbReference>
<reference evidence="2 3" key="1">
    <citation type="journal article" date="2012" name="Science">
        <title>The Paleozoic origin of enzymatic lignin decomposition reconstructed from 31 fungal genomes.</title>
        <authorList>
            <person name="Floudas D."/>
            <person name="Binder M."/>
            <person name="Riley R."/>
            <person name="Barry K."/>
            <person name="Blanchette R.A."/>
            <person name="Henrissat B."/>
            <person name="Martinez A.T."/>
            <person name="Otillar R."/>
            <person name="Spatafora J.W."/>
            <person name="Yadav J.S."/>
            <person name="Aerts A."/>
            <person name="Benoit I."/>
            <person name="Boyd A."/>
            <person name="Carlson A."/>
            <person name="Copeland A."/>
            <person name="Coutinho P.M."/>
            <person name="de Vries R.P."/>
            <person name="Ferreira P."/>
            <person name="Findley K."/>
            <person name="Foster B."/>
            <person name="Gaskell J."/>
            <person name="Glotzer D."/>
            <person name="Gorecki P."/>
            <person name="Heitman J."/>
            <person name="Hesse C."/>
            <person name="Hori C."/>
            <person name="Igarashi K."/>
            <person name="Jurgens J.A."/>
            <person name="Kallen N."/>
            <person name="Kersten P."/>
            <person name="Kohler A."/>
            <person name="Kuees U."/>
            <person name="Kumar T.K.A."/>
            <person name="Kuo A."/>
            <person name="LaButti K."/>
            <person name="Larrondo L.F."/>
            <person name="Lindquist E."/>
            <person name="Ling A."/>
            <person name="Lombard V."/>
            <person name="Lucas S."/>
            <person name="Lundell T."/>
            <person name="Martin R."/>
            <person name="McLaughlin D.J."/>
            <person name="Morgenstern I."/>
            <person name="Morin E."/>
            <person name="Murat C."/>
            <person name="Nagy L.G."/>
            <person name="Nolan M."/>
            <person name="Ohm R.A."/>
            <person name="Patyshakuliyeva A."/>
            <person name="Rokas A."/>
            <person name="Ruiz-Duenas F.J."/>
            <person name="Sabat G."/>
            <person name="Salamov A."/>
            <person name="Samejima M."/>
            <person name="Schmutz J."/>
            <person name="Slot J.C."/>
            <person name="St John F."/>
            <person name="Stenlid J."/>
            <person name="Sun H."/>
            <person name="Sun S."/>
            <person name="Syed K."/>
            <person name="Tsang A."/>
            <person name="Wiebenga A."/>
            <person name="Young D."/>
            <person name="Pisabarro A."/>
            <person name="Eastwood D.C."/>
            <person name="Martin F."/>
            <person name="Cullen D."/>
            <person name="Grigoriev I.V."/>
            <person name="Hibbett D.S."/>
        </authorList>
    </citation>
    <scope>NUCLEOTIDE SEQUENCE [LARGE SCALE GENOMIC DNA]</scope>
    <source>
        <strain evidence="2 3">MD-104</strain>
    </source>
</reference>
<organism evidence="2 3">
    <name type="scientific">Wolfiporia cocos (strain MD-104)</name>
    <name type="common">Brown rot fungus</name>
    <dbReference type="NCBI Taxonomy" id="742152"/>
    <lineage>
        <taxon>Eukaryota</taxon>
        <taxon>Fungi</taxon>
        <taxon>Dikarya</taxon>
        <taxon>Basidiomycota</taxon>
        <taxon>Agaricomycotina</taxon>
        <taxon>Agaricomycetes</taxon>
        <taxon>Polyporales</taxon>
        <taxon>Phaeolaceae</taxon>
        <taxon>Wolfiporia</taxon>
    </lineage>
</organism>
<name>A0A2H3JMX9_WOLCO</name>
<dbReference type="InterPro" id="IPR014717">
    <property type="entry name" value="Transl_elong_EF1B/ribsomal_bS6"/>
</dbReference>
<protein>
    <recommendedName>
        <fullName evidence="4">Ribosomal protein S6</fullName>
    </recommendedName>
</protein>
<evidence type="ECO:0008006" key="4">
    <source>
        <dbReference type="Google" id="ProtNLM"/>
    </source>
</evidence>
<sequence length="115" mass="13739">MPFYQMLCITAHYPEYRHIKQLVEQTAKQVMNSGGVVRRIYSMGTLSLPQRMRRHKEYHQIGDYWTMHFDAAPRVLKELNMVMRRDPRVVRCTVLKLGDKVEDVVRPKTKTVDRY</sequence>
<dbReference type="STRING" id="742152.A0A2H3JMX9"/>
<dbReference type="GO" id="GO:0005763">
    <property type="term" value="C:mitochondrial small ribosomal subunit"/>
    <property type="evidence" value="ECO:0007669"/>
    <property type="project" value="TreeGrafter"/>
</dbReference>
<dbReference type="GO" id="GO:0006412">
    <property type="term" value="P:translation"/>
    <property type="evidence" value="ECO:0007669"/>
    <property type="project" value="InterPro"/>
</dbReference>
<dbReference type="OrthoDB" id="10259681at2759"/>
<dbReference type="SUPFAM" id="SSF54995">
    <property type="entry name" value="Ribosomal protein S6"/>
    <property type="match status" value="1"/>
</dbReference>
<comment type="similarity">
    <text evidence="1">Belongs to the bacterial ribosomal protein bS6 family.</text>
</comment>
<dbReference type="InterPro" id="IPR000529">
    <property type="entry name" value="Ribosomal_bS6"/>
</dbReference>
<dbReference type="GO" id="GO:0070181">
    <property type="term" value="F:small ribosomal subunit rRNA binding"/>
    <property type="evidence" value="ECO:0007669"/>
    <property type="project" value="TreeGrafter"/>
</dbReference>
<proteinExistence type="inferred from homology"/>
<dbReference type="PANTHER" id="PTHR21011:SF1">
    <property type="entry name" value="SMALL RIBOSOMAL SUBUNIT PROTEIN BS6M"/>
    <property type="match status" value="1"/>
</dbReference>
<dbReference type="InterPro" id="IPR035980">
    <property type="entry name" value="Ribosomal_bS6_sf"/>
</dbReference>
<accession>A0A2H3JMX9</accession>
<evidence type="ECO:0000313" key="2">
    <source>
        <dbReference type="EMBL" id="PCH43542.1"/>
    </source>
</evidence>
<evidence type="ECO:0000313" key="3">
    <source>
        <dbReference type="Proteomes" id="UP000218811"/>
    </source>
</evidence>